<dbReference type="EMBL" id="FUGE01000191">
    <property type="protein sequence ID" value="SJM72715.1"/>
    <property type="molecule type" value="Genomic_DNA"/>
</dbReference>
<evidence type="ECO:0008006" key="3">
    <source>
        <dbReference type="Google" id="ProtNLM"/>
    </source>
</evidence>
<dbReference type="AlphaFoldDB" id="A0A1R4GX81"/>
<evidence type="ECO:0000313" key="2">
    <source>
        <dbReference type="Proteomes" id="UP000188357"/>
    </source>
</evidence>
<dbReference type="Gene3D" id="1.10.10.690">
    <property type="entry name" value="YidB-like"/>
    <property type="match status" value="1"/>
</dbReference>
<dbReference type="RefSeq" id="WP_077451585.1">
    <property type="nucleotide sequence ID" value="NZ_FUGE01000191.1"/>
</dbReference>
<proteinExistence type="predicted"/>
<dbReference type="InterPro" id="IPR045372">
    <property type="entry name" value="YidB"/>
</dbReference>
<evidence type="ECO:0000313" key="1">
    <source>
        <dbReference type="EMBL" id="SJM72715.1"/>
    </source>
</evidence>
<dbReference type="STRING" id="1945521.A1232T_01909"/>
<sequence length="229" mass="23783">MSLLGNLVTQVARQALEGQDTKHSPNQRTQSASTGGLGGILGSILGGNNSAQTNTQSQSNGFGLDDIIGGMLGGQMGGQTSGAGGLGSILGSVLGKGQASARGGSNKAMLVAALMPIALNWIQRNGGLSGALNKVKDMGFSNEAQSWMSTQQQNQNLDPNQINKLFDKQEIEHVCQQTGADETEVRQGLAELLPEIVNQLTPSGDLAKEQEANSEIKEILSQISASLPK</sequence>
<dbReference type="InterPro" id="IPR027405">
    <property type="entry name" value="YidB-like"/>
</dbReference>
<gene>
    <name evidence="1" type="ORF">A1232T_01909</name>
</gene>
<dbReference type="Proteomes" id="UP000188357">
    <property type="component" value="Unassembled WGS sequence"/>
</dbReference>
<organism evidence="1 2">
    <name type="scientific">Psychrobacter piechaudii</name>
    <dbReference type="NCBI Taxonomy" id="1945521"/>
    <lineage>
        <taxon>Bacteria</taxon>
        <taxon>Pseudomonadati</taxon>
        <taxon>Pseudomonadota</taxon>
        <taxon>Gammaproteobacteria</taxon>
        <taxon>Moraxellales</taxon>
        <taxon>Moraxellaceae</taxon>
        <taxon>Psychrobacter</taxon>
    </lineage>
</organism>
<dbReference type="OrthoDB" id="5957313at2"/>
<reference evidence="1 2" key="1">
    <citation type="submission" date="2017-02" db="EMBL/GenBank/DDBJ databases">
        <authorList>
            <person name="Peterson S.W."/>
        </authorList>
    </citation>
    <scope>NUCLEOTIDE SEQUENCE [LARGE SCALE GENOMIC DNA]</scope>
    <source>
        <strain evidence="1">Psychrobacter_piechaudii</strain>
    </source>
</reference>
<keyword evidence="2" id="KW-1185">Reference proteome</keyword>
<accession>A0A1R4GX81</accession>
<dbReference type="SUPFAM" id="SSF140804">
    <property type="entry name" value="YidB-like"/>
    <property type="match status" value="1"/>
</dbReference>
<protein>
    <recommendedName>
        <fullName evidence="3">DUF937 domain-containing protein</fullName>
    </recommendedName>
</protein>
<dbReference type="Pfam" id="PF20159">
    <property type="entry name" value="YidB"/>
    <property type="match status" value="1"/>
</dbReference>
<name>A0A1R4GX81_9GAMM</name>